<dbReference type="SMART" id="SM00213">
    <property type="entry name" value="UBQ"/>
    <property type="match status" value="1"/>
</dbReference>
<organism evidence="8 9">
    <name type="scientific">Stylophora pistillata</name>
    <name type="common">Smooth cauliflower coral</name>
    <dbReference type="NCBI Taxonomy" id="50429"/>
    <lineage>
        <taxon>Eukaryota</taxon>
        <taxon>Metazoa</taxon>
        <taxon>Cnidaria</taxon>
        <taxon>Anthozoa</taxon>
        <taxon>Hexacorallia</taxon>
        <taxon>Scleractinia</taxon>
        <taxon>Astrocoeniina</taxon>
        <taxon>Pocilloporidae</taxon>
        <taxon>Stylophora</taxon>
    </lineage>
</organism>
<evidence type="ECO:0000256" key="4">
    <source>
        <dbReference type="PROSITE-ProRule" id="PRU00449"/>
    </source>
</evidence>
<feature type="domain" description="Ubiquitin-like" evidence="6">
    <location>
        <begin position="1"/>
        <end position="76"/>
    </location>
</feature>
<keyword evidence="9" id="KW-1185">Reference proteome</keyword>
<dbReference type="InterPro" id="IPR029071">
    <property type="entry name" value="Ubiquitin-like_domsf"/>
</dbReference>
<dbReference type="Pfam" id="PF01428">
    <property type="entry name" value="zf-AN1"/>
    <property type="match status" value="1"/>
</dbReference>
<keyword evidence="2 4" id="KW-0863">Zinc-finger</keyword>
<dbReference type="GO" id="GO:0008270">
    <property type="term" value="F:zinc ion binding"/>
    <property type="evidence" value="ECO:0007669"/>
    <property type="project" value="UniProtKB-KW"/>
</dbReference>
<dbReference type="SUPFAM" id="SSF54236">
    <property type="entry name" value="Ubiquitin-like"/>
    <property type="match status" value="1"/>
</dbReference>
<dbReference type="InterPro" id="IPR000058">
    <property type="entry name" value="Znf_AN1"/>
</dbReference>
<dbReference type="EMBL" id="LSMT01000441">
    <property type="protein sequence ID" value="PFX17923.1"/>
    <property type="molecule type" value="Genomic_DNA"/>
</dbReference>
<dbReference type="InterPro" id="IPR000626">
    <property type="entry name" value="Ubiquitin-like_dom"/>
</dbReference>
<dbReference type="STRING" id="50429.A0A2B4RM71"/>
<dbReference type="InterPro" id="IPR019956">
    <property type="entry name" value="Ubiquitin_dom"/>
</dbReference>
<evidence type="ECO:0000256" key="1">
    <source>
        <dbReference type="ARBA" id="ARBA00022723"/>
    </source>
</evidence>
<feature type="compositionally biased region" description="Low complexity" evidence="5">
    <location>
        <begin position="424"/>
        <end position="434"/>
    </location>
</feature>
<evidence type="ECO:0000256" key="2">
    <source>
        <dbReference type="ARBA" id="ARBA00022771"/>
    </source>
</evidence>
<comment type="caution">
    <text evidence="8">The sequence shown here is derived from an EMBL/GenBank/DDBJ whole genome shotgun (WGS) entry which is preliminary data.</text>
</comment>
<keyword evidence="3" id="KW-0862">Zinc</keyword>
<evidence type="ECO:0000313" key="8">
    <source>
        <dbReference type="EMBL" id="PFX17923.1"/>
    </source>
</evidence>
<dbReference type="PANTHER" id="PTHR46728">
    <property type="entry name" value="AN1-TYPE ZINC FINGER PROTEIN 4"/>
    <property type="match status" value="1"/>
</dbReference>
<dbReference type="PROSITE" id="PS51039">
    <property type="entry name" value="ZF_AN1"/>
    <property type="match status" value="1"/>
</dbReference>
<dbReference type="PROSITE" id="PS50053">
    <property type="entry name" value="UBIQUITIN_2"/>
    <property type="match status" value="1"/>
</dbReference>
<dbReference type="Proteomes" id="UP000225706">
    <property type="component" value="Unassembled WGS sequence"/>
</dbReference>
<dbReference type="PANTHER" id="PTHR46728:SF1">
    <property type="entry name" value="AN1-TYPE ZINC FINGER PROTEIN 4"/>
    <property type="match status" value="1"/>
</dbReference>
<feature type="region of interest" description="Disordered" evidence="5">
    <location>
        <begin position="189"/>
        <end position="213"/>
    </location>
</feature>
<dbReference type="AlphaFoldDB" id="A0A2B4RM71"/>
<dbReference type="CDD" id="cd01802">
    <property type="entry name" value="Ubl_ZFAND4"/>
    <property type="match status" value="1"/>
</dbReference>
<feature type="compositionally biased region" description="Basic residues" evidence="5">
    <location>
        <begin position="435"/>
        <end position="446"/>
    </location>
</feature>
<gene>
    <name evidence="8" type="primary">Zfand4</name>
    <name evidence="8" type="ORF">AWC38_SpisGene17728</name>
</gene>
<feature type="region of interest" description="Disordered" evidence="5">
    <location>
        <begin position="242"/>
        <end position="290"/>
    </location>
</feature>
<feature type="domain" description="AN1-type" evidence="7">
    <location>
        <begin position="456"/>
        <end position="503"/>
    </location>
</feature>
<dbReference type="Gene3D" id="4.10.1110.10">
    <property type="entry name" value="AN1-like Zinc finger"/>
    <property type="match status" value="1"/>
</dbReference>
<evidence type="ECO:0000256" key="5">
    <source>
        <dbReference type="SAM" id="MobiDB-lite"/>
    </source>
</evidence>
<keyword evidence="1" id="KW-0479">Metal-binding</keyword>
<accession>A0A2B4RM71</accession>
<proteinExistence type="predicted"/>
<dbReference type="InterPro" id="IPR035896">
    <property type="entry name" value="AN1-like_Znf"/>
</dbReference>
<dbReference type="SMART" id="SM00154">
    <property type="entry name" value="ZnF_AN1"/>
    <property type="match status" value="1"/>
</dbReference>
<dbReference type="InterPro" id="IPR053061">
    <property type="entry name" value="AN1-type_zinc_finger"/>
</dbReference>
<sequence length="522" mass="58118">MDLFIETLTGTAFELRVSPFETIMSVKAKIQRLEGIPMSQQHLIWRSVELEDDYCLHDYNIADGATLQLVLAMRGGPINTRRIPVEDPTIREMAEYMEVNRDEIWDKLPKDNRQVTLLVFRDGDQLNFFRVVDRGDGTLTPLSDSLSGASMYNLYDEEEEDNQPPISQEAIKENSVTMNKMRVLKNKMESQKNMKPKYQPAPPPTEKPTSTSILSARRRLQLTSASATTKTHETAFRVVDHQSATRHQPKAGAVQGSPSKQSSATSRVMPKGPLPPVNTRRKTSQIDVSDFLVQPSQDTKIVPSSRALSRSAIKEGRKAISEIVKDSKEIKPLGSISKPVSHHKETRTSSPSHGATSLDYASGSASLRRSRIPEDSSSVRYPLDMSTGSGGFRRLRGMENRVPTPEGRRSGLLNDSLSYSYRISHGSASNNSPSHSHHLPPVKTKPHPPPQLLPAVKKKTRCFLCGKKTGLATTYQCRCGNSFCATHRYAEAHSCTYDYKSEGRKIIEQNNPVIAAPKLPKI</sequence>
<dbReference type="SUPFAM" id="SSF118310">
    <property type="entry name" value="AN1-like Zinc finger"/>
    <property type="match status" value="1"/>
</dbReference>
<name>A0A2B4RM71_STYPI</name>
<dbReference type="Pfam" id="PF00240">
    <property type="entry name" value="ubiquitin"/>
    <property type="match status" value="1"/>
</dbReference>
<dbReference type="PRINTS" id="PR00348">
    <property type="entry name" value="UBIQUITIN"/>
</dbReference>
<evidence type="ECO:0000256" key="3">
    <source>
        <dbReference type="ARBA" id="ARBA00022833"/>
    </source>
</evidence>
<dbReference type="OrthoDB" id="756206at2759"/>
<protein>
    <submittedName>
        <fullName evidence="8">AN1-type zinc finger protein 4</fullName>
    </submittedName>
</protein>
<feature type="region of interest" description="Disordered" evidence="5">
    <location>
        <begin position="333"/>
        <end position="452"/>
    </location>
</feature>
<reference evidence="9" key="1">
    <citation type="journal article" date="2017" name="bioRxiv">
        <title>Comparative analysis of the genomes of Stylophora pistillata and Acropora digitifera provides evidence for extensive differences between species of corals.</title>
        <authorList>
            <person name="Voolstra C.R."/>
            <person name="Li Y."/>
            <person name="Liew Y.J."/>
            <person name="Baumgarten S."/>
            <person name="Zoccola D."/>
            <person name="Flot J.-F."/>
            <person name="Tambutte S."/>
            <person name="Allemand D."/>
            <person name="Aranda M."/>
        </authorList>
    </citation>
    <scope>NUCLEOTIDE SEQUENCE [LARGE SCALE GENOMIC DNA]</scope>
</reference>
<evidence type="ECO:0000259" key="7">
    <source>
        <dbReference type="PROSITE" id="PS51039"/>
    </source>
</evidence>
<dbReference type="Gene3D" id="3.10.20.90">
    <property type="entry name" value="Phosphatidylinositol 3-kinase Catalytic Subunit, Chain A, domain 1"/>
    <property type="match status" value="1"/>
</dbReference>
<evidence type="ECO:0000259" key="6">
    <source>
        <dbReference type="PROSITE" id="PS50053"/>
    </source>
</evidence>
<evidence type="ECO:0000313" key="9">
    <source>
        <dbReference type="Proteomes" id="UP000225706"/>
    </source>
</evidence>
<feature type="compositionally biased region" description="Polar residues" evidence="5">
    <location>
        <begin position="256"/>
        <end position="266"/>
    </location>
</feature>